<protein>
    <submittedName>
        <fullName evidence="2">Uncharacterized protein</fullName>
    </submittedName>
</protein>
<name>A0ABX8RS04_NOCIO</name>
<evidence type="ECO:0000313" key="2">
    <source>
        <dbReference type="EMBL" id="QXN92398.1"/>
    </source>
</evidence>
<reference evidence="2 3" key="1">
    <citation type="submission" date="2021-07" db="EMBL/GenBank/DDBJ databases">
        <title>Whole Genome Sequence of Nocardia Iowensis.</title>
        <authorList>
            <person name="Lamm A."/>
            <person name="Collins-Fairclough A.M."/>
            <person name="Bunk B."/>
            <person name="Sproer C."/>
        </authorList>
    </citation>
    <scope>NUCLEOTIDE SEQUENCE [LARGE SCALE GENOMIC DNA]</scope>
    <source>
        <strain evidence="2 3">NRRL 5646</strain>
    </source>
</reference>
<keyword evidence="3" id="KW-1185">Reference proteome</keyword>
<evidence type="ECO:0000256" key="1">
    <source>
        <dbReference type="SAM" id="SignalP"/>
    </source>
</evidence>
<evidence type="ECO:0000313" key="3">
    <source>
        <dbReference type="Proteomes" id="UP000694257"/>
    </source>
</evidence>
<sequence length="136" mass="13814">MSIRTAVVALGIALGGAAFAVSAGAGQAAAITPVVAPQDGIYFGVVLDHGETVALQHSPLVGMLNGPLTNEGLFYLDEKSVYNGGQEVDGVVYNDYLEFSGVTAEAAASRSGWIAIALVDPASFAGSPYAIRQVLG</sequence>
<accession>A0ABX8RS04</accession>
<dbReference type="EMBL" id="CP078145">
    <property type="protein sequence ID" value="QXN92398.1"/>
    <property type="molecule type" value="Genomic_DNA"/>
</dbReference>
<dbReference type="Proteomes" id="UP000694257">
    <property type="component" value="Chromosome"/>
</dbReference>
<keyword evidence="1" id="KW-0732">Signal</keyword>
<proteinExistence type="predicted"/>
<dbReference type="RefSeq" id="WP_218473661.1">
    <property type="nucleotide sequence ID" value="NZ_BAABJN010000005.1"/>
</dbReference>
<organism evidence="2 3">
    <name type="scientific">Nocardia iowensis</name>
    <dbReference type="NCBI Taxonomy" id="204891"/>
    <lineage>
        <taxon>Bacteria</taxon>
        <taxon>Bacillati</taxon>
        <taxon>Actinomycetota</taxon>
        <taxon>Actinomycetes</taxon>
        <taxon>Mycobacteriales</taxon>
        <taxon>Nocardiaceae</taxon>
        <taxon>Nocardia</taxon>
    </lineage>
</organism>
<gene>
    <name evidence="2" type="ORF">KV110_04395</name>
</gene>
<feature type="chain" id="PRO_5045973616" evidence="1">
    <location>
        <begin position="21"/>
        <end position="136"/>
    </location>
</feature>
<feature type="signal peptide" evidence="1">
    <location>
        <begin position="1"/>
        <end position="20"/>
    </location>
</feature>